<dbReference type="SUPFAM" id="SSF50677">
    <property type="entry name" value="ValRS/IleRS/LeuRS editing domain"/>
    <property type="match status" value="1"/>
</dbReference>
<feature type="domain" description="Leucyl-tRNA synthetase editing" evidence="14">
    <location>
        <begin position="221"/>
        <end position="373"/>
    </location>
</feature>
<keyword evidence="2 9" id="KW-0963">Cytoplasm</keyword>
<feature type="binding site" evidence="9">
    <location>
        <position position="702"/>
    </location>
    <ligand>
        <name>ATP</name>
        <dbReference type="ChEBI" id="CHEBI:30616"/>
    </ligand>
</feature>
<keyword evidence="5 9" id="KW-0067">ATP-binding</keyword>
<dbReference type="AlphaFoldDB" id="A0A1G2D0Y4"/>
<comment type="caution">
    <text evidence="15">The sequence shown here is derived from an EMBL/GenBank/DDBJ whole genome shotgun (WGS) entry which is preliminary data.</text>
</comment>
<evidence type="ECO:0000256" key="6">
    <source>
        <dbReference type="ARBA" id="ARBA00022917"/>
    </source>
</evidence>
<dbReference type="GO" id="GO:0006429">
    <property type="term" value="P:leucyl-tRNA aminoacylation"/>
    <property type="evidence" value="ECO:0007669"/>
    <property type="project" value="UniProtKB-UniRule"/>
</dbReference>
<dbReference type="CDD" id="cd07958">
    <property type="entry name" value="Anticodon_Ia_Leu_BEm"/>
    <property type="match status" value="1"/>
</dbReference>
<dbReference type="Gene3D" id="3.40.50.620">
    <property type="entry name" value="HUPs"/>
    <property type="match status" value="2"/>
</dbReference>
<dbReference type="PANTHER" id="PTHR43740">
    <property type="entry name" value="LEUCYL-TRNA SYNTHETASE"/>
    <property type="match status" value="1"/>
</dbReference>
<comment type="subcellular location">
    <subcellularLocation>
        <location evidence="9">Cytoplasm</location>
    </subcellularLocation>
</comment>
<dbReference type="Pfam" id="PF09334">
    <property type="entry name" value="tRNA-synt_1g"/>
    <property type="match status" value="1"/>
</dbReference>
<evidence type="ECO:0000256" key="3">
    <source>
        <dbReference type="ARBA" id="ARBA00022598"/>
    </source>
</evidence>
<dbReference type="InterPro" id="IPR014729">
    <property type="entry name" value="Rossmann-like_a/b/a_fold"/>
</dbReference>
<dbReference type="EC" id="6.1.1.4" evidence="9"/>
<dbReference type="Gene3D" id="3.90.740.10">
    <property type="entry name" value="Valyl/Leucyl/Isoleucyl-tRNA synthetase, editing domain"/>
    <property type="match status" value="1"/>
</dbReference>
<dbReference type="Proteomes" id="UP000177996">
    <property type="component" value="Unassembled WGS sequence"/>
</dbReference>
<evidence type="ECO:0000313" key="16">
    <source>
        <dbReference type="Proteomes" id="UP000177996"/>
    </source>
</evidence>
<dbReference type="Pfam" id="PF08264">
    <property type="entry name" value="Anticodon_1"/>
    <property type="match status" value="1"/>
</dbReference>
<reference evidence="15 16" key="1">
    <citation type="journal article" date="2016" name="Nat. Commun.">
        <title>Thousands of microbial genomes shed light on interconnected biogeochemical processes in an aquifer system.</title>
        <authorList>
            <person name="Anantharaman K."/>
            <person name="Brown C.T."/>
            <person name="Hug L.A."/>
            <person name="Sharon I."/>
            <person name="Castelle C.J."/>
            <person name="Probst A.J."/>
            <person name="Thomas B.C."/>
            <person name="Singh A."/>
            <person name="Wilkins M.J."/>
            <person name="Karaoz U."/>
            <person name="Brodie E.L."/>
            <person name="Williams K.H."/>
            <person name="Hubbard S.S."/>
            <person name="Banfield J.F."/>
        </authorList>
    </citation>
    <scope>NUCLEOTIDE SEQUENCE [LARGE SCALE GENOMIC DNA]</scope>
</reference>
<dbReference type="Pfam" id="PF13603">
    <property type="entry name" value="tRNA-synt_1_2"/>
    <property type="match status" value="1"/>
</dbReference>
<dbReference type="InterPro" id="IPR013155">
    <property type="entry name" value="M/V/L/I-tRNA-synth_anticd-bd"/>
</dbReference>
<dbReference type="FunFam" id="3.40.50.620:FF:000056">
    <property type="entry name" value="Leucine--tRNA ligase"/>
    <property type="match status" value="1"/>
</dbReference>
<comment type="catalytic activity">
    <reaction evidence="8 9">
        <text>tRNA(Leu) + L-leucine + ATP = L-leucyl-tRNA(Leu) + AMP + diphosphate</text>
        <dbReference type="Rhea" id="RHEA:11688"/>
        <dbReference type="Rhea" id="RHEA-COMP:9613"/>
        <dbReference type="Rhea" id="RHEA-COMP:9622"/>
        <dbReference type="ChEBI" id="CHEBI:30616"/>
        <dbReference type="ChEBI" id="CHEBI:33019"/>
        <dbReference type="ChEBI" id="CHEBI:57427"/>
        <dbReference type="ChEBI" id="CHEBI:78442"/>
        <dbReference type="ChEBI" id="CHEBI:78494"/>
        <dbReference type="ChEBI" id="CHEBI:456215"/>
        <dbReference type="EC" id="6.1.1.4"/>
    </reaction>
</comment>
<evidence type="ECO:0000256" key="1">
    <source>
        <dbReference type="ARBA" id="ARBA00005594"/>
    </source>
</evidence>
<keyword evidence="4 9" id="KW-0547">Nucleotide-binding</keyword>
<sequence length="921" mass="104892">MKEYDHKKIEQKWQKHWAEEGLYKSHEDPKKPKCYVLDEFPYPSGEGLHAGHARIYTASDIYARMKRMQGFTVLHPTGWDAFGLPAELFAIKNKVHPAQSVKKNTEHYHEQMDSIGLSYDWDREINTTDPAYYKWTQWAFLKMLERGLAYESFEPINWCPTCQTGLANEDLNGGNCERCDTPVEKKPMRQWVIRITQYANRLIDDLDTLSEWPDAIKEAQKNWIGRSEGATIQFPISNFQFPNNSRYQNIEVFTTRPDTLFGATYVAISAELAKKWLDSGWRAGDNVQEFIEKTLKKEAGRAREVIPEKEGIATGIFVENPVNKEKIPVWVANYVLSGYGTGAIMAVPAHDDRDFEFASKFNLPIRPVVLKPASVSCSFVMGIAEEELNNVGVTIIDGTKDGFFKVHIPFNKLEEYKKVVREKMSSNYWNEFSTANGFYFIFKHKDGHLEELDLSEETNDLIDRYGMTFNDKEPEKCAKNVYSWLAGNSLYKPLLIHTDPGVLVNSWKFNGKTSEEAKALITQYIGGKMTTTYKLKDWVFSRQRYWGEPIPIVHCEKDGVVPVPESELPVMLPDVKSYAPTGTGESPLAAISDWVNVLCPKCGGPAKRETNTMPQWAGSSWYYLRFMDPHNSAALVGKNKEKYWAPVDVYVGGAEHVTRHLIYARFWHKFLYDIGVVSTIEPFLKRKGVGLVLGEGGVKMSKRLGNVINPDDIIEQFGTDSLRIYVMFMGPFGQAIAWSTDNLIGARRFIERVWRIQGKVVKNAETTAETEILLHQTIKKVGEDIERFAFNTAISQLMIFLNHLEKLEHISRDAFHNILLLISPFAPHIAEELWHDLGEESSVQQASWPKFDENKTRRATINIAIQVNGKLRGTLNVASDITEEAARKSAGALPEVGKWLDGKTVKRIVYVSGRTINFVVE</sequence>
<accession>A0A1G2D0Y4</accession>
<feature type="domain" description="Aminoacyl-tRNA synthetase class Ia" evidence="11">
    <location>
        <begin position="535"/>
        <end position="739"/>
    </location>
</feature>
<evidence type="ECO:0000256" key="4">
    <source>
        <dbReference type="ARBA" id="ARBA00022741"/>
    </source>
</evidence>
<dbReference type="PANTHER" id="PTHR43740:SF2">
    <property type="entry name" value="LEUCINE--TRNA LIGASE, MITOCHONDRIAL"/>
    <property type="match status" value="1"/>
</dbReference>
<feature type="domain" description="Methionyl/Leucyl tRNA synthetase" evidence="13">
    <location>
        <begin position="39"/>
        <end position="181"/>
    </location>
</feature>
<evidence type="ECO:0000259" key="14">
    <source>
        <dbReference type="Pfam" id="PF13603"/>
    </source>
</evidence>
<dbReference type="Gene3D" id="1.10.730.10">
    <property type="entry name" value="Isoleucyl-tRNA Synthetase, Domain 1"/>
    <property type="match status" value="1"/>
</dbReference>
<keyword evidence="6 9" id="KW-0648">Protein biosynthesis</keyword>
<dbReference type="InterPro" id="IPR009008">
    <property type="entry name" value="Val/Leu/Ile-tRNA-synth_edit"/>
</dbReference>
<dbReference type="STRING" id="1798661.A3D65_02190"/>
<dbReference type="EMBL" id="MHLL01000063">
    <property type="protein sequence ID" value="OGZ07284.1"/>
    <property type="molecule type" value="Genomic_DNA"/>
</dbReference>
<evidence type="ECO:0000256" key="9">
    <source>
        <dbReference type="HAMAP-Rule" id="MF_00049"/>
    </source>
</evidence>
<comment type="caution">
    <text evidence="9">Lacks conserved residue(s) required for the propagation of feature annotation.</text>
</comment>
<dbReference type="GO" id="GO:0002161">
    <property type="term" value="F:aminoacyl-tRNA deacylase activity"/>
    <property type="evidence" value="ECO:0007669"/>
    <property type="project" value="InterPro"/>
</dbReference>
<dbReference type="GO" id="GO:0005524">
    <property type="term" value="F:ATP binding"/>
    <property type="evidence" value="ECO:0007669"/>
    <property type="project" value="UniProtKB-UniRule"/>
</dbReference>
<organism evidence="15 16">
    <name type="scientific">Candidatus Lloydbacteria bacterium RIFCSPHIGHO2_02_FULL_50_13</name>
    <dbReference type="NCBI Taxonomy" id="1798661"/>
    <lineage>
        <taxon>Bacteria</taxon>
        <taxon>Candidatus Lloydiibacteriota</taxon>
    </lineage>
</organism>
<proteinExistence type="inferred from homology"/>
<evidence type="ECO:0000256" key="8">
    <source>
        <dbReference type="ARBA" id="ARBA00047469"/>
    </source>
</evidence>
<evidence type="ECO:0000256" key="7">
    <source>
        <dbReference type="ARBA" id="ARBA00023146"/>
    </source>
</evidence>
<keyword evidence="3 9" id="KW-0436">Ligase</keyword>
<evidence type="ECO:0000256" key="5">
    <source>
        <dbReference type="ARBA" id="ARBA00022840"/>
    </source>
</evidence>
<dbReference type="InterPro" id="IPR002302">
    <property type="entry name" value="Leu-tRNA-ligase"/>
</dbReference>
<evidence type="ECO:0000256" key="10">
    <source>
        <dbReference type="RuleBase" id="RU363035"/>
    </source>
</evidence>
<dbReference type="InterPro" id="IPR025709">
    <property type="entry name" value="Leu_tRNA-synth_edit"/>
</dbReference>
<dbReference type="SUPFAM" id="SSF52374">
    <property type="entry name" value="Nucleotidylyl transferase"/>
    <property type="match status" value="1"/>
</dbReference>
<keyword evidence="7 9" id="KW-0030">Aminoacyl-tRNA synthetase</keyword>
<dbReference type="Gene3D" id="3.10.20.590">
    <property type="match status" value="1"/>
</dbReference>
<evidence type="ECO:0000259" key="11">
    <source>
        <dbReference type="Pfam" id="PF00133"/>
    </source>
</evidence>
<feature type="domain" description="Methionyl/Valyl/Leucyl/Isoleucyl-tRNA synthetase anticodon-binding" evidence="12">
    <location>
        <begin position="774"/>
        <end position="884"/>
    </location>
</feature>
<evidence type="ECO:0000313" key="15">
    <source>
        <dbReference type="EMBL" id="OGZ07284.1"/>
    </source>
</evidence>
<protein>
    <recommendedName>
        <fullName evidence="9">Leucine--tRNA ligase</fullName>
        <ecNumber evidence="9">6.1.1.4</ecNumber>
    </recommendedName>
    <alternativeName>
        <fullName evidence="9">Leucyl-tRNA synthetase</fullName>
        <shortName evidence="9">LeuRS</shortName>
    </alternativeName>
</protein>
<dbReference type="GO" id="GO:0004823">
    <property type="term" value="F:leucine-tRNA ligase activity"/>
    <property type="evidence" value="ECO:0007669"/>
    <property type="project" value="UniProtKB-UniRule"/>
</dbReference>
<dbReference type="InterPro" id="IPR002300">
    <property type="entry name" value="aa-tRNA-synth_Ia"/>
</dbReference>
<dbReference type="InterPro" id="IPR001412">
    <property type="entry name" value="aa-tRNA-synth_I_CS"/>
</dbReference>
<dbReference type="FunFam" id="3.40.50.620:FF:000003">
    <property type="entry name" value="Leucine--tRNA ligase"/>
    <property type="match status" value="1"/>
</dbReference>
<dbReference type="PRINTS" id="PR00985">
    <property type="entry name" value="TRNASYNTHLEU"/>
</dbReference>
<dbReference type="InterPro" id="IPR015413">
    <property type="entry name" value="Methionyl/Leucyl_tRNA_Synth"/>
</dbReference>
<evidence type="ECO:0000259" key="12">
    <source>
        <dbReference type="Pfam" id="PF08264"/>
    </source>
</evidence>
<dbReference type="PROSITE" id="PS00178">
    <property type="entry name" value="AA_TRNA_LIGASE_I"/>
    <property type="match status" value="1"/>
</dbReference>
<dbReference type="Pfam" id="PF00133">
    <property type="entry name" value="tRNA-synt_1"/>
    <property type="match status" value="1"/>
</dbReference>
<dbReference type="SUPFAM" id="SSF47323">
    <property type="entry name" value="Anticodon-binding domain of a subclass of class I aminoacyl-tRNA synthetases"/>
    <property type="match status" value="1"/>
</dbReference>
<gene>
    <name evidence="9" type="primary">leuS</name>
    <name evidence="15" type="ORF">A3D65_02190</name>
</gene>
<dbReference type="InterPro" id="IPR009080">
    <property type="entry name" value="tRNAsynth_Ia_anticodon-bd"/>
</dbReference>
<evidence type="ECO:0000256" key="2">
    <source>
        <dbReference type="ARBA" id="ARBA00022490"/>
    </source>
</evidence>
<dbReference type="GO" id="GO:0005829">
    <property type="term" value="C:cytosol"/>
    <property type="evidence" value="ECO:0007669"/>
    <property type="project" value="TreeGrafter"/>
</dbReference>
<comment type="similarity">
    <text evidence="1 9 10">Belongs to the class-I aminoacyl-tRNA synthetase family.</text>
</comment>
<evidence type="ECO:0000259" key="13">
    <source>
        <dbReference type="Pfam" id="PF09334"/>
    </source>
</evidence>
<dbReference type="HAMAP" id="MF_00049_B">
    <property type="entry name" value="Leu_tRNA_synth_B"/>
    <property type="match status" value="1"/>
</dbReference>
<dbReference type="FunFam" id="1.10.730.10:FF:000002">
    <property type="entry name" value="Leucine--tRNA ligase"/>
    <property type="match status" value="1"/>
</dbReference>
<name>A0A1G2D0Y4_9BACT</name>